<keyword evidence="4 9" id="KW-0732">Signal</keyword>
<feature type="signal peptide" evidence="9">
    <location>
        <begin position="1"/>
        <end position="22"/>
    </location>
</feature>
<dbReference type="PANTHER" id="PTHR22527:SF2">
    <property type="entry name" value="PLACENTA-EXPRESSED TRANSCRIPT 1 PROTEIN"/>
    <property type="match status" value="1"/>
</dbReference>
<dbReference type="PANTHER" id="PTHR22527">
    <property type="entry name" value="PLACENTA-EXPRESSED TRANSCRIPT 1 PROTEIN"/>
    <property type="match status" value="1"/>
</dbReference>
<dbReference type="EMBL" id="JAHGAV010000313">
    <property type="protein sequence ID" value="KAG6926530.1"/>
    <property type="molecule type" value="Genomic_DNA"/>
</dbReference>
<reference evidence="11 12" key="1">
    <citation type="journal article" date="2020" name="G3 (Bethesda)">
        <title>Draft Genome of the Common Snapping Turtle, Chelydra serpentina, a Model for Phenotypic Plasticity in Reptiles.</title>
        <authorList>
            <person name="Das D."/>
            <person name="Singh S.K."/>
            <person name="Bierstedt J."/>
            <person name="Erickson A."/>
            <person name="Galli G.L.J."/>
            <person name="Crossley D.A. 2nd"/>
            <person name="Rhen T."/>
        </authorList>
    </citation>
    <scope>NUCLEOTIDE SEQUENCE [LARGE SCALE GENOMIC DNA]</scope>
    <source>
        <strain evidence="11">KW</strain>
    </source>
</reference>
<feature type="chain" id="PRO_5035797808" description="Placenta-expressed transcript 1 protein" evidence="9">
    <location>
        <begin position="23"/>
        <end position="184"/>
    </location>
</feature>
<evidence type="ECO:0000256" key="7">
    <source>
        <dbReference type="ARBA" id="ARBA00023180"/>
    </source>
</evidence>
<dbReference type="InterPro" id="IPR026184">
    <property type="entry name" value="PLET1"/>
</dbReference>
<proteinExistence type="predicted"/>
<evidence type="ECO:0000256" key="2">
    <source>
        <dbReference type="ARBA" id="ARBA00014036"/>
    </source>
</evidence>
<organism evidence="11 12">
    <name type="scientific">Chelydra serpentina</name>
    <name type="common">Snapping turtle</name>
    <name type="synonym">Testudo serpentina</name>
    <dbReference type="NCBI Taxonomy" id="8475"/>
    <lineage>
        <taxon>Eukaryota</taxon>
        <taxon>Metazoa</taxon>
        <taxon>Chordata</taxon>
        <taxon>Craniata</taxon>
        <taxon>Vertebrata</taxon>
        <taxon>Euteleostomi</taxon>
        <taxon>Archelosauria</taxon>
        <taxon>Testudinata</taxon>
        <taxon>Testudines</taxon>
        <taxon>Cryptodira</taxon>
        <taxon>Durocryptodira</taxon>
        <taxon>Americhelydia</taxon>
        <taxon>Chelydroidea</taxon>
        <taxon>Chelydridae</taxon>
        <taxon>Chelydra</taxon>
    </lineage>
</organism>
<evidence type="ECO:0000313" key="11">
    <source>
        <dbReference type="EMBL" id="KAG6926530.1"/>
    </source>
</evidence>
<gene>
    <name evidence="11" type="ORF">G0U57_011880</name>
</gene>
<evidence type="ECO:0000256" key="1">
    <source>
        <dbReference type="ARBA" id="ARBA00004221"/>
    </source>
</evidence>
<keyword evidence="3" id="KW-1003">Cell membrane</keyword>
<evidence type="ECO:0000313" key="12">
    <source>
        <dbReference type="Proteomes" id="UP000765507"/>
    </source>
</evidence>
<evidence type="ECO:0000256" key="3">
    <source>
        <dbReference type="ARBA" id="ARBA00022475"/>
    </source>
</evidence>
<sequence>MAALTTTLQLLFLGALISPVYLQDDCQSIQTATLGSYNLSVTPADYKANTNYSVTISGATNSSSVILQALNTQNSSVGQWEDPVVNCNNTSVGKQNITTTATVQWTSPANETAPVEISVFVTFRWLYPVPEEIPEYSIYSPTCIDNKDTRHHQNHQFRVHSAGQSFLLAAIHLLSVFVTGKLFC</sequence>
<evidence type="ECO:0000256" key="5">
    <source>
        <dbReference type="ARBA" id="ARBA00022782"/>
    </source>
</evidence>
<evidence type="ECO:0000259" key="10">
    <source>
        <dbReference type="Pfam" id="PF02014"/>
    </source>
</evidence>
<dbReference type="GO" id="GO:0009897">
    <property type="term" value="C:external side of plasma membrane"/>
    <property type="evidence" value="ECO:0007669"/>
    <property type="project" value="TreeGrafter"/>
</dbReference>
<dbReference type="OrthoDB" id="9446289at2759"/>
<evidence type="ECO:0000256" key="6">
    <source>
        <dbReference type="ARBA" id="ARBA00023136"/>
    </source>
</evidence>
<dbReference type="Pfam" id="PF02014">
    <property type="entry name" value="Reeler"/>
    <property type="match status" value="1"/>
</dbReference>
<feature type="domain" description="Reelin" evidence="10">
    <location>
        <begin position="35"/>
        <end position="119"/>
    </location>
</feature>
<dbReference type="GO" id="GO:0001953">
    <property type="term" value="P:negative regulation of cell-matrix adhesion"/>
    <property type="evidence" value="ECO:0007669"/>
    <property type="project" value="TreeGrafter"/>
</dbReference>
<comment type="caution">
    <text evidence="11">The sequence shown here is derived from an EMBL/GenBank/DDBJ whole genome shotgun (WGS) entry which is preliminary data.</text>
</comment>
<evidence type="ECO:0000256" key="4">
    <source>
        <dbReference type="ARBA" id="ARBA00022729"/>
    </source>
</evidence>
<accession>A0A8T1SCE3</accession>
<comment type="function">
    <text evidence="8">Modulates leading keratinocyte migration and cellular adhesion to matrix proteins during a wound-healing response and promotes wound repair. May play a role during trichilemmal differentiation of the hair follicle.</text>
</comment>
<dbReference type="GO" id="GO:0030335">
    <property type="term" value="P:positive regulation of cell migration"/>
    <property type="evidence" value="ECO:0007669"/>
    <property type="project" value="TreeGrafter"/>
</dbReference>
<dbReference type="AlphaFoldDB" id="A0A8T1SCE3"/>
<evidence type="ECO:0000256" key="8">
    <source>
        <dbReference type="ARBA" id="ARBA00024756"/>
    </source>
</evidence>
<dbReference type="GO" id="GO:0016324">
    <property type="term" value="C:apical plasma membrane"/>
    <property type="evidence" value="ECO:0007669"/>
    <property type="project" value="UniProtKB-SubCell"/>
</dbReference>
<dbReference type="InterPro" id="IPR002861">
    <property type="entry name" value="Reeler_dom"/>
</dbReference>
<comment type="subcellular location">
    <subcellularLocation>
        <location evidence="1">Apical cell membrane</location>
    </subcellularLocation>
</comment>
<keyword evidence="7" id="KW-0325">Glycoprotein</keyword>
<dbReference type="GO" id="GO:0030154">
    <property type="term" value="P:cell differentiation"/>
    <property type="evidence" value="ECO:0007669"/>
    <property type="project" value="UniProtKB-KW"/>
</dbReference>
<evidence type="ECO:0000256" key="9">
    <source>
        <dbReference type="SAM" id="SignalP"/>
    </source>
</evidence>
<keyword evidence="12" id="KW-1185">Reference proteome</keyword>
<dbReference type="GO" id="GO:0035313">
    <property type="term" value="P:wound healing, spreading of epidermal cells"/>
    <property type="evidence" value="ECO:0007669"/>
    <property type="project" value="TreeGrafter"/>
</dbReference>
<keyword evidence="6" id="KW-0472">Membrane</keyword>
<keyword evidence="5" id="KW-0221">Differentiation</keyword>
<name>A0A8T1SCE3_CHESE</name>
<protein>
    <recommendedName>
        <fullName evidence="2">Placenta-expressed transcript 1 protein</fullName>
    </recommendedName>
</protein>
<dbReference type="Proteomes" id="UP000765507">
    <property type="component" value="Unassembled WGS sequence"/>
</dbReference>